<dbReference type="InterPro" id="IPR011545">
    <property type="entry name" value="DEAD/DEAH_box_helicase_dom"/>
</dbReference>
<evidence type="ECO:0000256" key="7">
    <source>
        <dbReference type="SAM" id="MobiDB-lite"/>
    </source>
</evidence>
<dbReference type="Gene3D" id="3.40.50.300">
    <property type="entry name" value="P-loop containing nucleotide triphosphate hydrolases"/>
    <property type="match status" value="2"/>
</dbReference>
<feature type="compositionally biased region" description="Basic residues" evidence="7">
    <location>
        <begin position="434"/>
        <end position="447"/>
    </location>
</feature>
<keyword evidence="5" id="KW-0067">ATP-binding</keyword>
<dbReference type="Pfam" id="PF00271">
    <property type="entry name" value="Helicase_C"/>
    <property type="match status" value="1"/>
</dbReference>
<dbReference type="PROSITE" id="PS51195">
    <property type="entry name" value="Q_MOTIF"/>
    <property type="match status" value="1"/>
</dbReference>
<dbReference type="GO" id="GO:0005829">
    <property type="term" value="C:cytosol"/>
    <property type="evidence" value="ECO:0007669"/>
    <property type="project" value="TreeGrafter"/>
</dbReference>
<dbReference type="SMART" id="SM00490">
    <property type="entry name" value="HELICc"/>
    <property type="match status" value="1"/>
</dbReference>
<gene>
    <name evidence="11" type="ORF">BHU72_13640</name>
</gene>
<dbReference type="InterPro" id="IPR044742">
    <property type="entry name" value="DEAD/DEAH_RhlB"/>
</dbReference>
<dbReference type="PROSITE" id="PS51194">
    <property type="entry name" value="HELICASE_CTER"/>
    <property type="match status" value="1"/>
</dbReference>
<dbReference type="GO" id="GO:0005524">
    <property type="term" value="F:ATP binding"/>
    <property type="evidence" value="ECO:0007669"/>
    <property type="project" value="UniProtKB-KW"/>
</dbReference>
<dbReference type="InterPro" id="IPR001650">
    <property type="entry name" value="Helicase_C-like"/>
</dbReference>
<feature type="domain" description="Helicase ATP-binding" evidence="8">
    <location>
        <begin position="36"/>
        <end position="207"/>
    </location>
</feature>
<dbReference type="GO" id="GO:0005840">
    <property type="term" value="C:ribosome"/>
    <property type="evidence" value="ECO:0007669"/>
    <property type="project" value="TreeGrafter"/>
</dbReference>
<feature type="domain" description="Helicase C-terminal" evidence="9">
    <location>
        <begin position="218"/>
        <end position="378"/>
    </location>
</feature>
<keyword evidence="2" id="KW-0547">Nucleotide-binding</keyword>
<dbReference type="GO" id="GO:0003724">
    <property type="term" value="F:RNA helicase activity"/>
    <property type="evidence" value="ECO:0007669"/>
    <property type="project" value="UniProtKB-EC"/>
</dbReference>
<organism evidence="11 12">
    <name type="scientific">Desulfuribacillus stibiiarsenatis</name>
    <dbReference type="NCBI Taxonomy" id="1390249"/>
    <lineage>
        <taxon>Bacteria</taxon>
        <taxon>Bacillati</taxon>
        <taxon>Bacillota</taxon>
        <taxon>Desulfuribacillia</taxon>
        <taxon>Desulfuribacillales</taxon>
        <taxon>Desulfuribacillaceae</taxon>
        <taxon>Desulfuribacillus</taxon>
    </lineage>
</organism>
<dbReference type="EMBL" id="MJAT01000004">
    <property type="protein sequence ID" value="OEH86456.1"/>
    <property type="molecule type" value="Genomic_DNA"/>
</dbReference>
<dbReference type="GO" id="GO:0033592">
    <property type="term" value="F:RNA strand annealing activity"/>
    <property type="evidence" value="ECO:0007669"/>
    <property type="project" value="TreeGrafter"/>
</dbReference>
<accession>A0A1E5L8K5</accession>
<feature type="region of interest" description="Disordered" evidence="7">
    <location>
        <begin position="373"/>
        <end position="447"/>
    </location>
</feature>
<feature type="domain" description="DEAD-box RNA helicase Q" evidence="10">
    <location>
        <begin position="5"/>
        <end position="33"/>
    </location>
</feature>
<evidence type="ECO:0000256" key="4">
    <source>
        <dbReference type="ARBA" id="ARBA00022806"/>
    </source>
</evidence>
<evidence type="ECO:0000313" key="12">
    <source>
        <dbReference type="Proteomes" id="UP000095255"/>
    </source>
</evidence>
<feature type="compositionally biased region" description="Polar residues" evidence="7">
    <location>
        <begin position="376"/>
        <end position="426"/>
    </location>
</feature>
<evidence type="ECO:0000256" key="2">
    <source>
        <dbReference type="ARBA" id="ARBA00022741"/>
    </source>
</evidence>
<dbReference type="InterPro" id="IPR014001">
    <property type="entry name" value="Helicase_ATP-bd"/>
</dbReference>
<proteinExistence type="predicted"/>
<name>A0A1E5L8K5_9FIRM</name>
<comment type="caution">
    <text evidence="11">The sequence shown here is derived from an EMBL/GenBank/DDBJ whole genome shotgun (WGS) entry which is preliminary data.</text>
</comment>
<evidence type="ECO:0000256" key="3">
    <source>
        <dbReference type="ARBA" id="ARBA00022801"/>
    </source>
</evidence>
<dbReference type="InterPro" id="IPR014014">
    <property type="entry name" value="RNA_helicase_DEAD_Q_motif"/>
</dbReference>
<sequence length="447" mass="50227">MNPLTDFKALGIQSAICHALKAHGLVKPTPIQQRAIPVILDGKDVIAQAQTGTGKTLAFVLPILEKIDIESSHVQALIVTPTRELAIQITTEIKKMIENLEGLNVLSVYGGQDVEAQLKKLKGAQHVVVATPGRLLDHVRRGSIQLHTVKMLVLDEADQMLHMGFLPEVEDIMHELSDDRQTMLFSATMPQQIRSLAKKYMIKPEDIRVKTTQITVKDIKQLVIETTDRAKQATLRQLIEQYRPYMAIIFCRTKRRASTLNEALIGFGYASDELHGDLSQAKRESVMKSFRDAKLQLLVATDVAARGLDVEGVTHVFNYDIPHDTESYIHRIGRTGRAGGKGLAITLVAPKDKMYLDIIEKGIDMQVERHKVQLPKEQSMQQQRSQRPDGDNQSANRSANRSANQGTNRIKPQRASGRNKTESPTMTYDERRAKNIQRNKERRKGSR</sequence>
<dbReference type="PANTHER" id="PTHR47963">
    <property type="entry name" value="DEAD-BOX ATP-DEPENDENT RNA HELICASE 47, MITOCHONDRIAL"/>
    <property type="match status" value="1"/>
</dbReference>
<dbReference type="SMART" id="SM00487">
    <property type="entry name" value="DEXDc"/>
    <property type="match status" value="1"/>
</dbReference>
<dbReference type="InterPro" id="IPR050547">
    <property type="entry name" value="DEAD_box_RNA_helicases"/>
</dbReference>
<evidence type="ECO:0000259" key="10">
    <source>
        <dbReference type="PROSITE" id="PS51195"/>
    </source>
</evidence>
<keyword evidence="4 11" id="KW-0347">Helicase</keyword>
<dbReference type="PANTHER" id="PTHR47963:SF8">
    <property type="entry name" value="ATP-DEPENDENT RNA HELICASE DEAD"/>
    <property type="match status" value="1"/>
</dbReference>
<reference evidence="11 12" key="1">
    <citation type="submission" date="2016-09" db="EMBL/GenBank/DDBJ databases">
        <title>Desulfuribacillus arsenicus sp. nov., an obligately anaerobic, dissimilatory arsenic- and antimonate-reducing bacterium isolated from anoxic sediments.</title>
        <authorList>
            <person name="Abin C.A."/>
            <person name="Hollibaugh J.T."/>
        </authorList>
    </citation>
    <scope>NUCLEOTIDE SEQUENCE [LARGE SCALE GENOMIC DNA]</scope>
    <source>
        <strain evidence="11 12">MLFW-2</strain>
    </source>
</reference>
<dbReference type="RefSeq" id="WP_069701243.1">
    <property type="nucleotide sequence ID" value="NZ_MJAT01000004.1"/>
</dbReference>
<dbReference type="CDD" id="cd00268">
    <property type="entry name" value="DEADc"/>
    <property type="match status" value="1"/>
</dbReference>
<dbReference type="GO" id="GO:0016787">
    <property type="term" value="F:hydrolase activity"/>
    <property type="evidence" value="ECO:0007669"/>
    <property type="project" value="UniProtKB-KW"/>
</dbReference>
<evidence type="ECO:0000256" key="6">
    <source>
        <dbReference type="PROSITE-ProRule" id="PRU00552"/>
    </source>
</evidence>
<dbReference type="InterPro" id="IPR027417">
    <property type="entry name" value="P-loop_NTPase"/>
</dbReference>
<evidence type="ECO:0000259" key="8">
    <source>
        <dbReference type="PROSITE" id="PS51192"/>
    </source>
</evidence>
<dbReference type="Proteomes" id="UP000095255">
    <property type="component" value="Unassembled WGS sequence"/>
</dbReference>
<feature type="short sequence motif" description="Q motif" evidence="6">
    <location>
        <begin position="5"/>
        <end position="33"/>
    </location>
</feature>
<evidence type="ECO:0000256" key="5">
    <source>
        <dbReference type="ARBA" id="ARBA00022840"/>
    </source>
</evidence>
<dbReference type="GO" id="GO:0009409">
    <property type="term" value="P:response to cold"/>
    <property type="evidence" value="ECO:0007669"/>
    <property type="project" value="TreeGrafter"/>
</dbReference>
<keyword evidence="12" id="KW-1185">Reference proteome</keyword>
<evidence type="ECO:0000256" key="1">
    <source>
        <dbReference type="ARBA" id="ARBA00012552"/>
    </source>
</evidence>
<dbReference type="STRING" id="1390249.BHU72_13640"/>
<protein>
    <recommendedName>
        <fullName evidence="1">RNA helicase</fullName>
        <ecNumber evidence="1">3.6.4.13</ecNumber>
    </recommendedName>
</protein>
<keyword evidence="3" id="KW-0378">Hydrolase</keyword>
<dbReference type="PROSITE" id="PS51192">
    <property type="entry name" value="HELICASE_ATP_BIND_1"/>
    <property type="match status" value="1"/>
</dbReference>
<dbReference type="EC" id="3.6.4.13" evidence="1"/>
<dbReference type="CDD" id="cd18787">
    <property type="entry name" value="SF2_C_DEAD"/>
    <property type="match status" value="1"/>
</dbReference>
<dbReference type="Pfam" id="PF00270">
    <property type="entry name" value="DEAD"/>
    <property type="match status" value="1"/>
</dbReference>
<evidence type="ECO:0000313" key="11">
    <source>
        <dbReference type="EMBL" id="OEH86456.1"/>
    </source>
</evidence>
<dbReference type="AlphaFoldDB" id="A0A1E5L8K5"/>
<evidence type="ECO:0000259" key="9">
    <source>
        <dbReference type="PROSITE" id="PS51194"/>
    </source>
</evidence>
<dbReference type="SUPFAM" id="SSF52540">
    <property type="entry name" value="P-loop containing nucleoside triphosphate hydrolases"/>
    <property type="match status" value="1"/>
</dbReference>